<proteinExistence type="inferred from homology"/>
<dbReference type="OMA" id="ILENYMQ"/>
<dbReference type="GO" id="GO:0007218">
    <property type="term" value="P:neuropeptide signaling pathway"/>
    <property type="evidence" value="ECO:0007669"/>
    <property type="project" value="InterPro"/>
</dbReference>
<dbReference type="GO" id="GO:0005184">
    <property type="term" value="F:neuropeptide hormone activity"/>
    <property type="evidence" value="ECO:0007669"/>
    <property type="project" value="TreeGrafter"/>
</dbReference>
<protein>
    <submittedName>
        <fullName evidence="5">Uncharacterized protein</fullName>
    </submittedName>
</protein>
<dbReference type="PANTHER" id="PTHR16866:SF3">
    <property type="entry name" value="NEUROMEDIN-B"/>
    <property type="match status" value="1"/>
</dbReference>
<comment type="subcellular location">
    <subcellularLocation>
        <location evidence="1">Secreted</location>
    </subcellularLocation>
</comment>
<comment type="similarity">
    <text evidence="2">Belongs to the bombesin/neuromedin-B/ranatensin family.</text>
</comment>
<organism evidence="5 6">
    <name type="scientific">Mola mola</name>
    <name type="common">Ocean sunfish</name>
    <name type="synonym">Tetraodon mola</name>
    <dbReference type="NCBI Taxonomy" id="94237"/>
    <lineage>
        <taxon>Eukaryota</taxon>
        <taxon>Metazoa</taxon>
        <taxon>Chordata</taxon>
        <taxon>Craniata</taxon>
        <taxon>Vertebrata</taxon>
        <taxon>Euteleostomi</taxon>
        <taxon>Actinopterygii</taxon>
        <taxon>Neopterygii</taxon>
        <taxon>Teleostei</taxon>
        <taxon>Neoteleostei</taxon>
        <taxon>Acanthomorphata</taxon>
        <taxon>Eupercaria</taxon>
        <taxon>Tetraodontiformes</taxon>
        <taxon>Molidae</taxon>
        <taxon>Mola</taxon>
    </lineage>
</organism>
<evidence type="ECO:0000313" key="5">
    <source>
        <dbReference type="Ensembl" id="ENSMMOP00000000298.1"/>
    </source>
</evidence>
<evidence type="ECO:0000256" key="3">
    <source>
        <dbReference type="ARBA" id="ARBA00022525"/>
    </source>
</evidence>
<reference evidence="5" key="1">
    <citation type="submission" date="2025-08" db="UniProtKB">
        <authorList>
            <consortium name="Ensembl"/>
        </authorList>
    </citation>
    <scope>IDENTIFICATION</scope>
</reference>
<evidence type="ECO:0000313" key="6">
    <source>
        <dbReference type="Proteomes" id="UP000261620"/>
    </source>
</evidence>
<dbReference type="Proteomes" id="UP000261620">
    <property type="component" value="Unplaced"/>
</dbReference>
<dbReference type="GO" id="GO:0005576">
    <property type="term" value="C:extracellular region"/>
    <property type="evidence" value="ECO:0007669"/>
    <property type="project" value="UniProtKB-SubCell"/>
</dbReference>
<accession>A0A3Q3VJU2</accession>
<reference evidence="5" key="2">
    <citation type="submission" date="2025-09" db="UniProtKB">
        <authorList>
            <consortium name="Ensembl"/>
        </authorList>
    </citation>
    <scope>IDENTIFICATION</scope>
</reference>
<keyword evidence="6" id="KW-1185">Reference proteome</keyword>
<dbReference type="Ensembl" id="ENSMMOT00000000302.1">
    <property type="protein sequence ID" value="ENSMMOP00000000298.1"/>
    <property type="gene ID" value="ENSMMOG00000000242.1"/>
</dbReference>
<keyword evidence="3" id="KW-0964">Secreted</keyword>
<dbReference type="GO" id="GO:0031710">
    <property type="term" value="F:neuromedin B receptor binding"/>
    <property type="evidence" value="ECO:0007669"/>
    <property type="project" value="TreeGrafter"/>
</dbReference>
<dbReference type="InterPro" id="IPR000874">
    <property type="entry name" value="Bombesin"/>
</dbReference>
<dbReference type="PROSITE" id="PS00257">
    <property type="entry name" value="BOMBESIN"/>
    <property type="match status" value="1"/>
</dbReference>
<name>A0A3Q3VJU2_MOLML</name>
<evidence type="ECO:0000256" key="1">
    <source>
        <dbReference type="ARBA" id="ARBA00004613"/>
    </source>
</evidence>
<evidence type="ECO:0000256" key="2">
    <source>
        <dbReference type="ARBA" id="ARBA00010012"/>
    </source>
</evidence>
<dbReference type="STRING" id="94237.ENSMMOP00000000298"/>
<dbReference type="GO" id="GO:0043005">
    <property type="term" value="C:neuron projection"/>
    <property type="evidence" value="ECO:0007669"/>
    <property type="project" value="TreeGrafter"/>
</dbReference>
<dbReference type="AlphaFoldDB" id="A0A3Q3VJU2"/>
<dbReference type="Pfam" id="PF02044">
    <property type="entry name" value="Bombesin"/>
    <property type="match status" value="1"/>
</dbReference>
<dbReference type="PANTHER" id="PTHR16866">
    <property type="entry name" value="GASTRIN-RELEASING PEPTIDE"/>
    <property type="match status" value="1"/>
</dbReference>
<dbReference type="GO" id="GO:0046887">
    <property type="term" value="P:positive regulation of hormone secretion"/>
    <property type="evidence" value="ECO:0007669"/>
    <property type="project" value="TreeGrafter"/>
</dbReference>
<keyword evidence="4" id="KW-0027">Amidation</keyword>
<evidence type="ECO:0000256" key="4">
    <source>
        <dbReference type="ARBA" id="ARBA00022815"/>
    </source>
</evidence>
<sequence>MRGFTLNTACHCGLFAYLVFFSFTSLTAAVSFDLTELRNKVAKIKVNPRGNLWATGHFMGKKSVMDSLLLPSAEDQAAGALEVALPAEQSALGELFHDFLRVALQAHVDTQDSHSKNQEADLLMKVLESYIQSRK</sequence>